<dbReference type="GO" id="GO:0008168">
    <property type="term" value="F:methyltransferase activity"/>
    <property type="evidence" value="ECO:0007669"/>
    <property type="project" value="UniProtKB-KW"/>
</dbReference>
<proteinExistence type="inferred from homology"/>
<dbReference type="PANTHER" id="PTHR46111">
    <property type="entry name" value="RIBOSOMAL RNA SMALL SUBUNIT METHYLTRANSFERASE I"/>
    <property type="match status" value="1"/>
</dbReference>
<dbReference type="InterPro" id="IPR014776">
    <property type="entry name" value="4pyrrole_Mease_sub2"/>
</dbReference>
<evidence type="ECO:0000256" key="5">
    <source>
        <dbReference type="ARBA" id="ARBA00022691"/>
    </source>
</evidence>
<dbReference type="Gene3D" id="3.40.1010.10">
    <property type="entry name" value="Cobalt-precorrin-4 Transmethylase, Domain 1"/>
    <property type="match status" value="1"/>
</dbReference>
<dbReference type="NCBIfam" id="TIGR00096">
    <property type="entry name" value="16S rRNA (cytidine(1402)-2'-O)-methyltransferase"/>
    <property type="match status" value="1"/>
</dbReference>
<dbReference type="SUPFAM" id="SSF53790">
    <property type="entry name" value="Tetrapyrrole methylase"/>
    <property type="match status" value="1"/>
</dbReference>
<evidence type="ECO:0000256" key="3">
    <source>
        <dbReference type="ARBA" id="ARBA00022603"/>
    </source>
</evidence>
<evidence type="ECO:0000259" key="6">
    <source>
        <dbReference type="Pfam" id="PF00590"/>
    </source>
</evidence>
<dbReference type="PIRSF" id="PIRSF005917">
    <property type="entry name" value="MTase_YraL"/>
    <property type="match status" value="1"/>
</dbReference>
<dbReference type="InterPro" id="IPR008189">
    <property type="entry name" value="rRNA_ssu_MeTfrase_I"/>
</dbReference>
<dbReference type="InterPro" id="IPR000878">
    <property type="entry name" value="4pyrrol_Mease"/>
</dbReference>
<evidence type="ECO:0000313" key="7">
    <source>
        <dbReference type="EMBL" id="SVC40667.1"/>
    </source>
</evidence>
<dbReference type="GO" id="GO:0006364">
    <property type="term" value="P:rRNA processing"/>
    <property type="evidence" value="ECO:0007669"/>
    <property type="project" value="UniProtKB-KW"/>
</dbReference>
<keyword evidence="5" id="KW-0949">S-adenosyl-L-methionine</keyword>
<keyword evidence="4" id="KW-0808">Transferase</keyword>
<keyword evidence="3" id="KW-0489">Methyltransferase</keyword>
<sequence length="236" mass="26439">MAVVQPGSEETGNLFVVSTPIGNLGDVTQRSIEILNAVSLIAAEDTRRTRILLNRYQIRTNLSSYNSFNKIKRGKEFIERLKKGEDLALVSDAGTPGISDPHYHLVNSAIEEGVPIFSIPGPSALLAALTVSGLPMDRFVFEGFLPRKKGRTTMLENLAKEKRTVVLFESPNRIQKTLQDLYRFFGDRKVAIARELTKMYEEVIRTSLKELSVQTRTWKGEITLVIAGSNEKKRKS</sequence>
<dbReference type="FunFam" id="3.30.950.10:FF:000002">
    <property type="entry name" value="Ribosomal RNA small subunit methyltransferase I"/>
    <property type="match status" value="1"/>
</dbReference>
<keyword evidence="1" id="KW-0963">Cytoplasm</keyword>
<dbReference type="EMBL" id="UINC01089508">
    <property type="protein sequence ID" value="SVC40667.1"/>
    <property type="molecule type" value="Genomic_DNA"/>
</dbReference>
<dbReference type="CDD" id="cd11648">
    <property type="entry name" value="RsmI"/>
    <property type="match status" value="1"/>
</dbReference>
<dbReference type="PANTHER" id="PTHR46111:SF1">
    <property type="entry name" value="RIBOSOMAL RNA SMALL SUBUNIT METHYLTRANSFERASE I"/>
    <property type="match status" value="1"/>
</dbReference>
<evidence type="ECO:0000256" key="4">
    <source>
        <dbReference type="ARBA" id="ARBA00022679"/>
    </source>
</evidence>
<protein>
    <recommendedName>
        <fullName evidence="6">Tetrapyrrole methylase domain-containing protein</fullName>
    </recommendedName>
</protein>
<evidence type="ECO:0000256" key="1">
    <source>
        <dbReference type="ARBA" id="ARBA00022490"/>
    </source>
</evidence>
<dbReference type="InterPro" id="IPR035996">
    <property type="entry name" value="4pyrrol_Methylase_sf"/>
</dbReference>
<dbReference type="InterPro" id="IPR014777">
    <property type="entry name" value="4pyrrole_Mease_sub1"/>
</dbReference>
<organism evidence="7">
    <name type="scientific">marine metagenome</name>
    <dbReference type="NCBI Taxonomy" id="408172"/>
    <lineage>
        <taxon>unclassified sequences</taxon>
        <taxon>metagenomes</taxon>
        <taxon>ecological metagenomes</taxon>
    </lineage>
</organism>
<dbReference type="Pfam" id="PF00590">
    <property type="entry name" value="TP_methylase"/>
    <property type="match status" value="1"/>
</dbReference>
<keyword evidence="2" id="KW-0698">rRNA processing</keyword>
<reference evidence="7" key="1">
    <citation type="submission" date="2018-05" db="EMBL/GenBank/DDBJ databases">
        <authorList>
            <person name="Lanie J.A."/>
            <person name="Ng W.-L."/>
            <person name="Kazmierczak K.M."/>
            <person name="Andrzejewski T.M."/>
            <person name="Davidsen T.M."/>
            <person name="Wayne K.J."/>
            <person name="Tettelin H."/>
            <person name="Glass J.I."/>
            <person name="Rusch D."/>
            <person name="Podicherti R."/>
            <person name="Tsui H.-C.T."/>
            <person name="Winkler M.E."/>
        </authorList>
    </citation>
    <scope>NUCLEOTIDE SEQUENCE</scope>
</reference>
<accession>A0A382LZ55</accession>
<name>A0A382LZ55_9ZZZZ</name>
<dbReference type="GO" id="GO:0032259">
    <property type="term" value="P:methylation"/>
    <property type="evidence" value="ECO:0007669"/>
    <property type="project" value="UniProtKB-KW"/>
</dbReference>
<dbReference type="Gene3D" id="3.30.950.10">
    <property type="entry name" value="Methyltransferase, Cobalt-precorrin-4 Transmethylase, Domain 2"/>
    <property type="match status" value="1"/>
</dbReference>
<evidence type="ECO:0000256" key="2">
    <source>
        <dbReference type="ARBA" id="ARBA00022552"/>
    </source>
</evidence>
<feature type="domain" description="Tetrapyrrole methylase" evidence="6">
    <location>
        <begin position="14"/>
        <end position="211"/>
    </location>
</feature>
<dbReference type="HAMAP" id="MF_01877">
    <property type="entry name" value="16SrRNA_methyltr_I"/>
    <property type="match status" value="1"/>
</dbReference>
<gene>
    <name evidence="7" type="ORF">METZ01_LOCUS293521</name>
</gene>
<dbReference type="AlphaFoldDB" id="A0A382LZ55"/>